<dbReference type="PANTHER" id="PTHR37049:SF4">
    <property type="entry name" value="RHODANESE DOMAIN-CONTAINING PROTEIN"/>
    <property type="match status" value="1"/>
</dbReference>
<proteinExistence type="predicted"/>
<evidence type="ECO:0008006" key="3">
    <source>
        <dbReference type="Google" id="ProtNLM"/>
    </source>
</evidence>
<dbReference type="InterPro" id="IPR052766">
    <property type="entry name" value="S41A_metabolite_peptidase"/>
</dbReference>
<comment type="caution">
    <text evidence="1">The sequence shown here is derived from an EMBL/GenBank/DDBJ whole genome shotgun (WGS) entry which is preliminary data.</text>
</comment>
<protein>
    <recommendedName>
        <fullName evidence="3">Tail specific protease domain-containing protein</fullName>
    </recommendedName>
</protein>
<accession>A0A433PNL7</accession>
<dbReference type="Gene3D" id="3.90.226.10">
    <property type="entry name" value="2-enoyl-CoA Hydratase, Chain A, domain 1"/>
    <property type="match status" value="1"/>
</dbReference>
<reference evidence="1 2" key="1">
    <citation type="journal article" date="2018" name="New Phytol.">
        <title>Phylogenomics of Endogonaceae and evolution of mycorrhizas within Mucoromycota.</title>
        <authorList>
            <person name="Chang Y."/>
            <person name="Desiro A."/>
            <person name="Na H."/>
            <person name="Sandor L."/>
            <person name="Lipzen A."/>
            <person name="Clum A."/>
            <person name="Barry K."/>
            <person name="Grigoriev I.V."/>
            <person name="Martin F.M."/>
            <person name="Stajich J.E."/>
            <person name="Smith M.E."/>
            <person name="Bonito G."/>
            <person name="Spatafora J.W."/>
        </authorList>
    </citation>
    <scope>NUCLEOTIDE SEQUENCE [LARGE SCALE GENOMIC DNA]</scope>
    <source>
        <strain evidence="1 2">AD002</strain>
    </source>
</reference>
<sequence length="412" mass="46287">MGLLLRVQGHRRSSAEIALEHQERRSYRGIESSQKQKIQLRFRVPERYPKHCVLVEKGGKYKDLNVRFNAALTTGHSYFEGNFQVSYGSWQARSQLPTKPLTKYHLHCPNKVQTLTLPWIVVAPKSDYNDSANRYNVLLSNNLGYYAQECAVEVPAPMPSKVRRSLLGKAGDAHVPHPFNVASNYTLITSDEMFLFGYLSKGNGVHHKTGIIHIDTFKPKNITLSAQTFHLGLRKFKTLGIEKIILDVQNNGAQTLLHILFNHINTNSTTPDLEYGTDILVTPQSLVLGTLQASNTDCPFGTTSYETLNGKPLTGNSWLTDSIKYMRGGKTSRYSQRVRTNCTDFITDYYSKDLGVLPWKPKDYLILSNGNCGSCCALFANRMHEIEHVKTMAVGGILHNPMTYQSFPGLQG</sequence>
<name>A0A433PNL7_9FUNG</name>
<evidence type="ECO:0000313" key="2">
    <source>
        <dbReference type="Proteomes" id="UP000274822"/>
    </source>
</evidence>
<dbReference type="EMBL" id="RBNJ01021848">
    <property type="protein sequence ID" value="RUS19106.1"/>
    <property type="molecule type" value="Genomic_DNA"/>
</dbReference>
<dbReference type="SUPFAM" id="SSF52096">
    <property type="entry name" value="ClpP/crotonase"/>
    <property type="match status" value="1"/>
</dbReference>
<dbReference type="Proteomes" id="UP000274822">
    <property type="component" value="Unassembled WGS sequence"/>
</dbReference>
<keyword evidence="2" id="KW-1185">Reference proteome</keyword>
<evidence type="ECO:0000313" key="1">
    <source>
        <dbReference type="EMBL" id="RUS19106.1"/>
    </source>
</evidence>
<organism evidence="1 2">
    <name type="scientific">Jimgerdemannia flammicorona</name>
    <dbReference type="NCBI Taxonomy" id="994334"/>
    <lineage>
        <taxon>Eukaryota</taxon>
        <taxon>Fungi</taxon>
        <taxon>Fungi incertae sedis</taxon>
        <taxon>Mucoromycota</taxon>
        <taxon>Mucoromycotina</taxon>
        <taxon>Endogonomycetes</taxon>
        <taxon>Endogonales</taxon>
        <taxon>Endogonaceae</taxon>
        <taxon>Jimgerdemannia</taxon>
    </lineage>
</organism>
<dbReference type="PANTHER" id="PTHR37049">
    <property type="entry name" value="PEPTIDASE S41 FAMILY PROTEIN"/>
    <property type="match status" value="1"/>
</dbReference>
<dbReference type="AlphaFoldDB" id="A0A433PNL7"/>
<dbReference type="InterPro" id="IPR029045">
    <property type="entry name" value="ClpP/crotonase-like_dom_sf"/>
</dbReference>
<gene>
    <name evidence="1" type="ORF">BC938DRAFT_475813</name>
</gene>